<dbReference type="GO" id="GO:0005085">
    <property type="term" value="F:guanyl-nucleotide exchange factor activity"/>
    <property type="evidence" value="ECO:0007669"/>
    <property type="project" value="TreeGrafter"/>
</dbReference>
<feature type="domain" description="RCC1-like" evidence="4">
    <location>
        <begin position="17"/>
        <end position="439"/>
    </location>
</feature>
<feature type="repeat" description="RCC1" evidence="3">
    <location>
        <begin position="327"/>
        <end position="389"/>
    </location>
</feature>
<dbReference type="PANTHER" id="PTHR45982">
    <property type="entry name" value="REGULATOR OF CHROMOSOME CONDENSATION"/>
    <property type="match status" value="1"/>
</dbReference>
<dbReference type="Proteomes" id="UP000287166">
    <property type="component" value="Unassembled WGS sequence"/>
</dbReference>
<evidence type="ECO:0000256" key="3">
    <source>
        <dbReference type="PROSITE-ProRule" id="PRU00235"/>
    </source>
</evidence>
<feature type="repeat" description="RCC1" evidence="3">
    <location>
        <begin position="265"/>
        <end position="326"/>
    </location>
</feature>
<feature type="repeat" description="RCC1" evidence="3">
    <location>
        <begin position="153"/>
        <end position="207"/>
    </location>
</feature>
<dbReference type="Pfam" id="PF25390">
    <property type="entry name" value="WD40_RLD"/>
    <property type="match status" value="1"/>
</dbReference>
<dbReference type="PANTHER" id="PTHR45982:SF1">
    <property type="entry name" value="REGULATOR OF CHROMOSOME CONDENSATION"/>
    <property type="match status" value="1"/>
</dbReference>
<feature type="repeat" description="RCC1" evidence="3">
    <location>
        <begin position="15"/>
        <end position="79"/>
    </location>
</feature>
<proteinExistence type="predicted"/>
<dbReference type="SUPFAM" id="SSF50985">
    <property type="entry name" value="RCC1/BLIP-II"/>
    <property type="match status" value="1"/>
</dbReference>
<dbReference type="STRING" id="139825.A0A401GEH5"/>
<evidence type="ECO:0000313" key="6">
    <source>
        <dbReference type="Proteomes" id="UP000287166"/>
    </source>
</evidence>
<organism evidence="5 6">
    <name type="scientific">Sparassis crispa</name>
    <dbReference type="NCBI Taxonomy" id="139825"/>
    <lineage>
        <taxon>Eukaryota</taxon>
        <taxon>Fungi</taxon>
        <taxon>Dikarya</taxon>
        <taxon>Basidiomycota</taxon>
        <taxon>Agaricomycotina</taxon>
        <taxon>Agaricomycetes</taxon>
        <taxon>Polyporales</taxon>
        <taxon>Sparassidaceae</taxon>
        <taxon>Sparassis</taxon>
    </lineage>
</organism>
<dbReference type="RefSeq" id="XP_027611507.1">
    <property type="nucleotide sequence ID" value="XM_027755706.1"/>
</dbReference>
<dbReference type="OrthoDB" id="61110at2759"/>
<evidence type="ECO:0000313" key="5">
    <source>
        <dbReference type="EMBL" id="GBE80594.1"/>
    </source>
</evidence>
<dbReference type="GeneID" id="38777511"/>
<dbReference type="InterPro" id="IPR000408">
    <property type="entry name" value="Reg_chr_condens"/>
</dbReference>
<keyword evidence="2" id="KW-0677">Repeat</keyword>
<feature type="repeat" description="RCC1" evidence="3">
    <location>
        <begin position="390"/>
        <end position="443"/>
    </location>
</feature>
<dbReference type="EMBL" id="BFAD01000003">
    <property type="protein sequence ID" value="GBE80594.1"/>
    <property type="molecule type" value="Genomic_DNA"/>
</dbReference>
<dbReference type="FunCoup" id="A0A401GEH5">
    <property type="interactions" value="769"/>
</dbReference>
<dbReference type="PROSITE" id="PS00625">
    <property type="entry name" value="RCC1_1"/>
    <property type="match status" value="1"/>
</dbReference>
<dbReference type="InParanoid" id="A0A401GEH5"/>
<dbReference type="InterPro" id="IPR058923">
    <property type="entry name" value="RCC1-like_dom"/>
</dbReference>
<dbReference type="InterPro" id="IPR051553">
    <property type="entry name" value="Ran_GTPase-activating"/>
</dbReference>
<dbReference type="InterPro" id="IPR009091">
    <property type="entry name" value="RCC1/BLIP-II"/>
</dbReference>
<dbReference type="AlphaFoldDB" id="A0A401GEH5"/>
<accession>A0A401GEH5</accession>
<keyword evidence="1" id="KW-0344">Guanine-nucleotide releasing factor</keyword>
<dbReference type="GO" id="GO:0005737">
    <property type="term" value="C:cytoplasm"/>
    <property type="evidence" value="ECO:0007669"/>
    <property type="project" value="TreeGrafter"/>
</dbReference>
<dbReference type="PROSITE" id="PS50012">
    <property type="entry name" value="RCC1_3"/>
    <property type="match status" value="6"/>
</dbReference>
<dbReference type="PRINTS" id="PR00633">
    <property type="entry name" value="RCCNDNSATION"/>
</dbReference>
<sequence length="445" mass="47015">MNALPAPPAHLRPPLLLFGWGEGNSGQLGISEDFTGQLDKPWRNRYVEQSIAAGVFGEPGAGLEAIAAGGLHTLFVDEKGTVWSCGANDNAALGRVTVNVPDPKNDKELLEVDKRTGQPTTVPVPIQSLVDESFRAVKVVAGDSVSAAISDTGELRVWGTFRGNQGLVGFSSGSQLQFRPIPVLDLPSEKVVDAAVGNNHLMLLTTRGNIYTLGTGEEGQLGRRVIERRKLHGTVPEKIILGNRTRKAVVIGAGNNHSFAVDTEGTTWGWGVNSKGQTGTGMRSPHIDLEVHTPKKVVGLTKADLNGATVVQIAGGDLHTLFLTSDGKVYACGLSGEGRLGLADDDPAFRNPPFPGFLAEPALVTFPDDDDPVVQISCGTNNNLAVTRNGALYSWGRQVVGELGLGHDEDVKTPTVVVRREGGSWAAVAGSCGGQHALALLRRRT</sequence>
<protein>
    <submittedName>
        <fullName evidence="5">Protein pim1</fullName>
    </submittedName>
</protein>
<gene>
    <name evidence="5" type="ORF">SCP_0303090</name>
</gene>
<evidence type="ECO:0000256" key="2">
    <source>
        <dbReference type="ARBA" id="ARBA00022737"/>
    </source>
</evidence>
<reference evidence="5 6" key="1">
    <citation type="journal article" date="2018" name="Sci. Rep.">
        <title>Genome sequence of the cauliflower mushroom Sparassis crispa (Hanabiratake) and its association with beneficial usage.</title>
        <authorList>
            <person name="Kiyama R."/>
            <person name="Furutani Y."/>
            <person name="Kawaguchi K."/>
            <person name="Nakanishi T."/>
        </authorList>
    </citation>
    <scope>NUCLEOTIDE SEQUENCE [LARGE SCALE GENOMIC DNA]</scope>
</reference>
<feature type="repeat" description="RCC1" evidence="3">
    <location>
        <begin position="208"/>
        <end position="264"/>
    </location>
</feature>
<dbReference type="Gene3D" id="2.130.10.30">
    <property type="entry name" value="Regulator of chromosome condensation 1/beta-lactamase-inhibitor protein II"/>
    <property type="match status" value="1"/>
</dbReference>
<evidence type="ECO:0000259" key="4">
    <source>
        <dbReference type="Pfam" id="PF25390"/>
    </source>
</evidence>
<keyword evidence="6" id="KW-1185">Reference proteome</keyword>
<dbReference type="PROSITE" id="PS00626">
    <property type="entry name" value="RCC1_2"/>
    <property type="match status" value="2"/>
</dbReference>
<name>A0A401GEH5_9APHY</name>
<evidence type="ECO:0000256" key="1">
    <source>
        <dbReference type="ARBA" id="ARBA00022658"/>
    </source>
</evidence>
<comment type="caution">
    <text evidence="5">The sequence shown here is derived from an EMBL/GenBank/DDBJ whole genome shotgun (WGS) entry which is preliminary data.</text>
</comment>